<evidence type="ECO:0000259" key="1">
    <source>
        <dbReference type="Pfam" id="PF06911"/>
    </source>
</evidence>
<reference evidence="2 3" key="1">
    <citation type="submission" date="2024-05" db="EMBL/GenBank/DDBJ databases">
        <title>De novo assembly of an allotetraploid wild potato.</title>
        <authorList>
            <person name="Hosaka A.J."/>
        </authorList>
    </citation>
    <scope>NUCLEOTIDE SEQUENCE [LARGE SCALE GENOMIC DNA]</scope>
    <source>
        <tissue evidence="2">Young leaves</tissue>
    </source>
</reference>
<dbReference type="Pfam" id="PF06911">
    <property type="entry name" value="Senescence"/>
    <property type="match status" value="1"/>
</dbReference>
<protein>
    <recommendedName>
        <fullName evidence="1">Senescence domain-containing protein</fullName>
    </recommendedName>
</protein>
<sequence length="444" mass="48227">MASQNPNSSSMYPQVVFDQNAPFPSSTSRQNLYPTIDMNDLVENLFPQNDQTAPEEQHYSPSAPPEILEETLLVIPGSILHLIDKHYSVELATGDLFLHRLRQGNNIVAVLVRVGNEIQWPLTKDLAAVKLDDSHYFFSFQAPKDDELDKESSVSDSLNYGLTIASKGQEKLLKELDGILENYSNFAVQKVEEKAAVALGGPVAKELSPADLKSEKKKEVLEERCAAYWTTLAPNVEEYNATAAKLIASGSGHLIKGILWCGDVTTDRLKWGNEVLKNRFKTGSKTEVSPETLKRIKRVKRVTKMTEKVAVGVLSGAVKVSGFFTRSLANTKAGKKFFSLLPGEMVLATLDGFSRICDAVEVSGKNVMSTSGTVTTEFVSHRYGEEAAKATSEGLDAAGHAFGTAWAAFKIRKALNPKSALKPTALAKSAATAAAADKKAKSSK</sequence>
<dbReference type="AlphaFoldDB" id="A0ABD2SKE8"/>
<keyword evidence="3" id="KW-1185">Reference proteome</keyword>
<name>A0ABD2SKE8_9SOLN</name>
<proteinExistence type="predicted"/>
<dbReference type="InterPro" id="IPR045036">
    <property type="entry name" value="Spartin-like"/>
</dbReference>
<evidence type="ECO:0000313" key="3">
    <source>
        <dbReference type="Proteomes" id="UP001627284"/>
    </source>
</evidence>
<dbReference type="Proteomes" id="UP001627284">
    <property type="component" value="Unassembled WGS sequence"/>
</dbReference>
<dbReference type="InterPro" id="IPR009686">
    <property type="entry name" value="Senescence/spartin_C"/>
</dbReference>
<evidence type="ECO:0000313" key="2">
    <source>
        <dbReference type="EMBL" id="KAL3344345.1"/>
    </source>
</evidence>
<comment type="caution">
    <text evidence="2">The sequence shown here is derived from an EMBL/GenBank/DDBJ whole genome shotgun (WGS) entry which is preliminary data.</text>
</comment>
<gene>
    <name evidence="2" type="ORF">AABB24_023669</name>
</gene>
<dbReference type="EMBL" id="JBJKTR010000014">
    <property type="protein sequence ID" value="KAL3344345.1"/>
    <property type="molecule type" value="Genomic_DNA"/>
</dbReference>
<organism evidence="2 3">
    <name type="scientific">Solanum stoloniferum</name>
    <dbReference type="NCBI Taxonomy" id="62892"/>
    <lineage>
        <taxon>Eukaryota</taxon>
        <taxon>Viridiplantae</taxon>
        <taxon>Streptophyta</taxon>
        <taxon>Embryophyta</taxon>
        <taxon>Tracheophyta</taxon>
        <taxon>Spermatophyta</taxon>
        <taxon>Magnoliopsida</taxon>
        <taxon>eudicotyledons</taxon>
        <taxon>Gunneridae</taxon>
        <taxon>Pentapetalae</taxon>
        <taxon>asterids</taxon>
        <taxon>lamiids</taxon>
        <taxon>Solanales</taxon>
        <taxon>Solanaceae</taxon>
        <taxon>Solanoideae</taxon>
        <taxon>Solaneae</taxon>
        <taxon>Solanum</taxon>
    </lineage>
</organism>
<feature type="domain" description="Senescence" evidence="1">
    <location>
        <begin position="246"/>
        <end position="431"/>
    </location>
</feature>
<dbReference type="PANTHER" id="PTHR21068">
    <property type="entry name" value="SPARTIN"/>
    <property type="match status" value="1"/>
</dbReference>
<accession>A0ABD2SKE8</accession>
<dbReference type="PANTHER" id="PTHR21068:SF43">
    <property type="entry name" value="SPARTIN"/>
    <property type="match status" value="1"/>
</dbReference>